<evidence type="ECO:0000313" key="2">
    <source>
        <dbReference type="EMBL" id="MDQ1185964.1"/>
    </source>
</evidence>
<reference evidence="2 3" key="1">
    <citation type="submission" date="2023-07" db="EMBL/GenBank/DDBJ databases">
        <title>Functional and genomic diversity of the sorghum phyllosphere microbiome.</title>
        <authorList>
            <person name="Shade A."/>
        </authorList>
    </citation>
    <scope>NUCLEOTIDE SEQUENCE [LARGE SCALE GENOMIC DNA]</scope>
    <source>
        <strain evidence="2 3">SORGH_AS_1126</strain>
    </source>
</reference>
<evidence type="ECO:0000313" key="3">
    <source>
        <dbReference type="Proteomes" id="UP001224781"/>
    </source>
</evidence>
<proteinExistence type="predicted"/>
<organism evidence="2 3">
    <name type="scientific">Agrobacterium larrymoorei</name>
    <dbReference type="NCBI Taxonomy" id="160699"/>
    <lineage>
        <taxon>Bacteria</taxon>
        <taxon>Pseudomonadati</taxon>
        <taxon>Pseudomonadota</taxon>
        <taxon>Alphaproteobacteria</taxon>
        <taxon>Hyphomicrobiales</taxon>
        <taxon>Rhizobiaceae</taxon>
        <taxon>Rhizobium/Agrobacterium group</taxon>
        <taxon>Agrobacterium</taxon>
    </lineage>
</organism>
<feature type="region of interest" description="Disordered" evidence="1">
    <location>
        <begin position="61"/>
        <end position="86"/>
    </location>
</feature>
<name>A0ABU0UM02_9HYPH</name>
<dbReference type="Proteomes" id="UP001224781">
    <property type="component" value="Unassembled WGS sequence"/>
</dbReference>
<dbReference type="RefSeq" id="WP_306932606.1">
    <property type="nucleotide sequence ID" value="NZ_JAUTBL010000002.1"/>
</dbReference>
<comment type="caution">
    <text evidence="2">The sequence shown here is derived from an EMBL/GenBank/DDBJ whole genome shotgun (WGS) entry which is preliminary data.</text>
</comment>
<sequence>MSLSDRLVMLPEMAGALQRSEDWVRRHWLRLHQEHGMPRKCTIGWQWPRKAMEAWLDAGGIITTQDDETEDQPPPTSGGSSHLRLVANQNRDLAARYSGRVHA</sequence>
<keyword evidence="3" id="KW-1185">Reference proteome</keyword>
<protein>
    <recommendedName>
        <fullName evidence="4">DNA-binding protein</fullName>
    </recommendedName>
</protein>
<accession>A0ABU0UM02</accession>
<evidence type="ECO:0000256" key="1">
    <source>
        <dbReference type="SAM" id="MobiDB-lite"/>
    </source>
</evidence>
<evidence type="ECO:0008006" key="4">
    <source>
        <dbReference type="Google" id="ProtNLM"/>
    </source>
</evidence>
<dbReference type="EMBL" id="JAUTBL010000002">
    <property type="protein sequence ID" value="MDQ1185964.1"/>
    <property type="molecule type" value="Genomic_DNA"/>
</dbReference>
<gene>
    <name evidence="2" type="ORF">QE408_003107</name>
</gene>